<protein>
    <submittedName>
        <fullName evidence="1">Sterol methyltransferase C-terminal</fullName>
    </submittedName>
</protein>
<dbReference type="EMBL" id="BK014765">
    <property type="protein sequence ID" value="DAD74791.1"/>
    <property type="molecule type" value="Genomic_DNA"/>
</dbReference>
<dbReference type="GO" id="GO:0032259">
    <property type="term" value="P:methylation"/>
    <property type="evidence" value="ECO:0007669"/>
    <property type="project" value="UniProtKB-KW"/>
</dbReference>
<dbReference type="GO" id="GO:0008168">
    <property type="term" value="F:methyltransferase activity"/>
    <property type="evidence" value="ECO:0007669"/>
    <property type="project" value="UniProtKB-KW"/>
</dbReference>
<name>A0A8S5LY70_9CAUD</name>
<keyword evidence="1" id="KW-0489">Methyltransferase</keyword>
<keyword evidence="1" id="KW-0808">Transferase</keyword>
<sequence length="29" mass="3165">MLGVSPMVVGGRPIFFYPSHHLIGRKPNG</sequence>
<proteinExistence type="predicted"/>
<reference evidence="1" key="1">
    <citation type="journal article" date="2021" name="Proc. Natl. Acad. Sci. U.S.A.">
        <title>A Catalog of Tens of Thousands of Viruses from Human Metagenomes Reveals Hidden Associations with Chronic Diseases.</title>
        <authorList>
            <person name="Tisza M.J."/>
            <person name="Buck C.B."/>
        </authorList>
    </citation>
    <scope>NUCLEOTIDE SEQUENCE</scope>
    <source>
        <strain evidence="1">CtZPw9</strain>
    </source>
</reference>
<evidence type="ECO:0000313" key="1">
    <source>
        <dbReference type="EMBL" id="DAD74791.1"/>
    </source>
</evidence>
<organism evidence="1">
    <name type="scientific">Siphoviridae sp. ctZPw9</name>
    <dbReference type="NCBI Taxonomy" id="2826383"/>
    <lineage>
        <taxon>Viruses</taxon>
        <taxon>Duplodnaviria</taxon>
        <taxon>Heunggongvirae</taxon>
        <taxon>Uroviricota</taxon>
        <taxon>Caudoviricetes</taxon>
    </lineage>
</organism>
<accession>A0A8S5LY70</accession>